<feature type="transmembrane region" description="Helical" evidence="1">
    <location>
        <begin position="333"/>
        <end position="359"/>
    </location>
</feature>
<accession>A0A2X2C5T9</accession>
<evidence type="ECO:0000256" key="1">
    <source>
        <dbReference type="SAM" id="Phobius"/>
    </source>
</evidence>
<evidence type="ECO:0000313" key="3">
    <source>
        <dbReference type="Proteomes" id="UP000251485"/>
    </source>
</evidence>
<keyword evidence="1" id="KW-0472">Membrane</keyword>
<dbReference type="SUPFAM" id="SSF103473">
    <property type="entry name" value="MFS general substrate transporter"/>
    <property type="match status" value="1"/>
</dbReference>
<dbReference type="PANTHER" id="PTHR23537:SF1">
    <property type="entry name" value="SUGAR TRANSPORTER"/>
    <property type="match status" value="1"/>
</dbReference>
<feature type="transmembrane region" description="Helical" evidence="1">
    <location>
        <begin position="12"/>
        <end position="35"/>
    </location>
</feature>
<organism evidence="2 3">
    <name type="scientific">Proteus mirabilis</name>
    <dbReference type="NCBI Taxonomy" id="584"/>
    <lineage>
        <taxon>Bacteria</taxon>
        <taxon>Pseudomonadati</taxon>
        <taxon>Pseudomonadota</taxon>
        <taxon>Gammaproteobacteria</taxon>
        <taxon>Enterobacterales</taxon>
        <taxon>Morganellaceae</taxon>
        <taxon>Proteus</taxon>
    </lineage>
</organism>
<dbReference type="GO" id="GO:0005886">
    <property type="term" value="C:plasma membrane"/>
    <property type="evidence" value="ECO:0007669"/>
    <property type="project" value="TreeGrafter"/>
</dbReference>
<gene>
    <name evidence="2" type="ORF">NCTC10975_04609</name>
</gene>
<evidence type="ECO:0000313" key="2">
    <source>
        <dbReference type="EMBL" id="SPZ02638.1"/>
    </source>
</evidence>
<feature type="transmembrane region" description="Helical" evidence="1">
    <location>
        <begin position="78"/>
        <end position="99"/>
    </location>
</feature>
<dbReference type="EMBL" id="UAUE01000031">
    <property type="protein sequence ID" value="SPZ02638.1"/>
    <property type="molecule type" value="Genomic_DNA"/>
</dbReference>
<dbReference type="AlphaFoldDB" id="A0A2X2C5T9"/>
<dbReference type="InterPro" id="IPR036259">
    <property type="entry name" value="MFS_trans_sf"/>
</dbReference>
<dbReference type="RefSeq" id="WP_049198740.1">
    <property type="nucleotide sequence ID" value="NZ_CAXOHV010000013.1"/>
</dbReference>
<name>A0A2X2C5T9_PROMI</name>
<protein>
    <submittedName>
        <fullName evidence="2">MFS-family transporter</fullName>
    </submittedName>
</protein>
<feature type="transmembrane region" description="Helical" evidence="1">
    <location>
        <begin position="365"/>
        <end position="383"/>
    </location>
</feature>
<feature type="transmembrane region" description="Helical" evidence="1">
    <location>
        <begin position="249"/>
        <end position="267"/>
    </location>
</feature>
<feature type="transmembrane region" description="Helical" evidence="1">
    <location>
        <begin position="301"/>
        <end position="321"/>
    </location>
</feature>
<feature type="transmembrane region" description="Helical" evidence="1">
    <location>
        <begin position="216"/>
        <end position="237"/>
    </location>
</feature>
<feature type="transmembrane region" description="Helical" evidence="1">
    <location>
        <begin position="276"/>
        <end position="295"/>
    </location>
</feature>
<feature type="transmembrane region" description="Helical" evidence="1">
    <location>
        <begin position="111"/>
        <end position="131"/>
    </location>
</feature>
<dbReference type="Proteomes" id="UP000251485">
    <property type="component" value="Unassembled WGS sequence"/>
</dbReference>
<dbReference type="Pfam" id="PF06779">
    <property type="entry name" value="MFS_4"/>
    <property type="match status" value="1"/>
</dbReference>
<feature type="transmembrane region" description="Helical" evidence="1">
    <location>
        <begin position="143"/>
        <end position="166"/>
    </location>
</feature>
<sequence length="394" mass="42388">MNTSTHPSHSAQAFHIAFSGFLALVVAMGIGRFTFTPQVPLMIADTQLTLTSASIVAAFNYLGYLAGSYDAMKATKGVGYRLWGGLWGAVIITLLSAVLNDALTHSIARFFIGWASGWTLVLVASWANEVLARLNRPALSVAVYAGTGAGIFISGLLAVFILKWQMSATTGWLIYGVLAFICAIYVSYHLPKPWSINREQVKVEPLILTPAMKKLIWGYTFAGFGYILPATFLSQMATERFPGSLVAQFVWPIFGASAALCIGIAILTRNVLNTQLRLAITLWLQALGIIIAEWLPTITGLAIGAFLVGGGLMCAVQLAFLRGKELAPDHARYMAGLLTTFYAIGQLVGPLVSFLSTALTGRLEPALYVAFVILSIGGILVCMKENNKGQNNKK</sequence>
<proteinExistence type="predicted"/>
<feature type="transmembrane region" description="Helical" evidence="1">
    <location>
        <begin position="47"/>
        <end position="66"/>
    </location>
</feature>
<dbReference type="InterPro" id="IPR010645">
    <property type="entry name" value="MFS_4"/>
</dbReference>
<keyword evidence="1" id="KW-1133">Transmembrane helix</keyword>
<feature type="transmembrane region" description="Helical" evidence="1">
    <location>
        <begin position="172"/>
        <end position="190"/>
    </location>
</feature>
<dbReference type="Gene3D" id="1.20.1250.20">
    <property type="entry name" value="MFS general substrate transporter like domains"/>
    <property type="match status" value="1"/>
</dbReference>
<dbReference type="PANTHER" id="PTHR23537">
    <property type="match status" value="1"/>
</dbReference>
<reference evidence="2 3" key="1">
    <citation type="submission" date="2018-06" db="EMBL/GenBank/DDBJ databases">
        <authorList>
            <consortium name="Pathogen Informatics"/>
            <person name="Doyle S."/>
        </authorList>
    </citation>
    <scope>NUCLEOTIDE SEQUENCE [LARGE SCALE GENOMIC DNA]</scope>
    <source>
        <strain evidence="2 3">NCTC10975</strain>
    </source>
</reference>
<keyword evidence="1" id="KW-0812">Transmembrane</keyword>